<evidence type="ECO:0000313" key="2">
    <source>
        <dbReference type="EMBL" id="KAF2663042.1"/>
    </source>
</evidence>
<reference evidence="2" key="1">
    <citation type="journal article" date="2020" name="Stud. Mycol.">
        <title>101 Dothideomycetes genomes: a test case for predicting lifestyles and emergence of pathogens.</title>
        <authorList>
            <person name="Haridas S."/>
            <person name="Albert R."/>
            <person name="Binder M."/>
            <person name="Bloem J."/>
            <person name="Labutti K."/>
            <person name="Salamov A."/>
            <person name="Andreopoulos B."/>
            <person name="Baker S."/>
            <person name="Barry K."/>
            <person name="Bills G."/>
            <person name="Bluhm B."/>
            <person name="Cannon C."/>
            <person name="Castanera R."/>
            <person name="Culley D."/>
            <person name="Daum C."/>
            <person name="Ezra D."/>
            <person name="Gonzalez J."/>
            <person name="Henrissat B."/>
            <person name="Kuo A."/>
            <person name="Liang C."/>
            <person name="Lipzen A."/>
            <person name="Lutzoni F."/>
            <person name="Magnuson J."/>
            <person name="Mondo S."/>
            <person name="Nolan M."/>
            <person name="Ohm R."/>
            <person name="Pangilinan J."/>
            <person name="Park H.-J."/>
            <person name="Ramirez L."/>
            <person name="Alfaro M."/>
            <person name="Sun H."/>
            <person name="Tritt A."/>
            <person name="Yoshinaga Y."/>
            <person name="Zwiers L.-H."/>
            <person name="Turgeon B."/>
            <person name="Goodwin S."/>
            <person name="Spatafora J."/>
            <person name="Crous P."/>
            <person name="Grigoriev I."/>
        </authorList>
    </citation>
    <scope>NUCLEOTIDE SEQUENCE</scope>
    <source>
        <strain evidence="2">CBS 122681</strain>
    </source>
</reference>
<dbReference type="OrthoDB" id="3486565at2759"/>
<sequence>MSFMLTMNRSNFDGKPQELYIKPAPYGTNMSLIGAEIRICASDELNIHSFRQFAEVDGSPRHHAYSTRHGDCFDFLQMHLRDCQQNHTYCRTKNPYQWKPTRLLDVGHPELGKENVLVVETASWSAEERLTASGYITLSHMWGKERFFTLLTSNLEDVTTSGIDITLLRRSFQDAIHATRKLGYRYIWIDSLCIIQDSVLDWEIEAGMMDKVYSMCDCSIAASTISSIKDSLFNSSDSRAMMPIRVPLTWSNGEQDIMFFALDWHCDANQISPLSRRGWVMQEGILSPRTMHFSAFPIWECRTSKACVAYTQCSNAPNRKLRDDIAFPWTTFVSTYSQCELSFFEDKLVAISGVARKVAEQKAGTKYLAGLWDDEHLLGSLYWNARTFAARRYERYIGPSWTWASVHGQTGQSIFMQVDVALARVLFSSIVPAGDDEYGQVKDGYLAVRCRLFPMSLLNLESFTCNIKSTDLFYVCRWGPWYILPDDYGVRTLQGNTEDSALSFMPLYESHLSPDNSGYWQQICGLLLQEVPGRSTLYDGAATSRTYRRVGCARVSKTEYAAEMGEHFHDKELLSGPWDEGHCQTVILV</sequence>
<protein>
    <submittedName>
        <fullName evidence="2">HET-domain-containing protein</fullName>
    </submittedName>
</protein>
<dbReference type="Proteomes" id="UP000799324">
    <property type="component" value="Unassembled WGS sequence"/>
</dbReference>
<keyword evidence="3" id="KW-1185">Reference proteome</keyword>
<dbReference type="InterPro" id="IPR010730">
    <property type="entry name" value="HET"/>
</dbReference>
<dbReference type="PANTHER" id="PTHR33112">
    <property type="entry name" value="DOMAIN PROTEIN, PUTATIVE-RELATED"/>
    <property type="match status" value="1"/>
</dbReference>
<evidence type="ECO:0000313" key="3">
    <source>
        <dbReference type="Proteomes" id="UP000799324"/>
    </source>
</evidence>
<evidence type="ECO:0000259" key="1">
    <source>
        <dbReference type="Pfam" id="PF06985"/>
    </source>
</evidence>
<dbReference type="AlphaFoldDB" id="A0A6A6TT91"/>
<dbReference type="EMBL" id="MU004288">
    <property type="protein sequence ID" value="KAF2663042.1"/>
    <property type="molecule type" value="Genomic_DNA"/>
</dbReference>
<proteinExistence type="predicted"/>
<accession>A0A6A6TT91</accession>
<gene>
    <name evidence="2" type="ORF">K491DRAFT_672855</name>
</gene>
<dbReference type="PANTHER" id="PTHR33112:SF10">
    <property type="entry name" value="TOL"/>
    <property type="match status" value="1"/>
</dbReference>
<dbReference type="Pfam" id="PF06985">
    <property type="entry name" value="HET"/>
    <property type="match status" value="1"/>
</dbReference>
<feature type="domain" description="Heterokaryon incompatibility" evidence="1">
    <location>
        <begin position="135"/>
        <end position="283"/>
    </location>
</feature>
<name>A0A6A6TT91_9PLEO</name>
<organism evidence="2 3">
    <name type="scientific">Lophiostoma macrostomum CBS 122681</name>
    <dbReference type="NCBI Taxonomy" id="1314788"/>
    <lineage>
        <taxon>Eukaryota</taxon>
        <taxon>Fungi</taxon>
        <taxon>Dikarya</taxon>
        <taxon>Ascomycota</taxon>
        <taxon>Pezizomycotina</taxon>
        <taxon>Dothideomycetes</taxon>
        <taxon>Pleosporomycetidae</taxon>
        <taxon>Pleosporales</taxon>
        <taxon>Lophiostomataceae</taxon>
        <taxon>Lophiostoma</taxon>
    </lineage>
</organism>